<organism evidence="1 2">
    <name type="scientific">Aequorivita iocasae</name>
    <dbReference type="NCBI Taxonomy" id="2803865"/>
    <lineage>
        <taxon>Bacteria</taxon>
        <taxon>Pseudomonadati</taxon>
        <taxon>Bacteroidota</taxon>
        <taxon>Flavobacteriia</taxon>
        <taxon>Flavobacteriales</taxon>
        <taxon>Flavobacteriaceae</taxon>
        <taxon>Aequorivita</taxon>
    </lineage>
</organism>
<gene>
    <name evidence="1" type="ORF">JK629_12225</name>
</gene>
<proteinExistence type="predicted"/>
<keyword evidence="2" id="KW-1185">Reference proteome</keyword>
<dbReference type="PROSITE" id="PS51257">
    <property type="entry name" value="PROKAR_LIPOPROTEIN"/>
    <property type="match status" value="1"/>
</dbReference>
<protein>
    <submittedName>
        <fullName evidence="1">Collagen-like protein</fullName>
    </submittedName>
</protein>
<reference evidence="1 2" key="1">
    <citation type="submission" date="2021-01" db="EMBL/GenBank/DDBJ databases">
        <title>Aequorivita sp. strain KX20305, a bacterium isolated from the sediment collected at a cold seep field in South China Sea.</title>
        <authorList>
            <person name="Zhang H."/>
            <person name="Li C."/>
        </authorList>
    </citation>
    <scope>NUCLEOTIDE SEQUENCE [LARGE SCALE GENOMIC DNA]</scope>
    <source>
        <strain evidence="1 2">KX20305</strain>
    </source>
</reference>
<accession>A0ABX7DQH4</accession>
<sequence length="178" mass="19982">MKNILLFLALSSTILFTSCEGDPGPPGEPGGLVYAQVFEANVDFNYIPSENIYETSFIQFPFEVFESDVVLAYRYEGRGDIGNGETADIWTQLPQSVFYLDDTGDVYQYNFNHTFVDIQFTIEGNFDLTNIGDNPDPTTNQIFRIAVVPAEFAKTNPSMDDLLEVMQTDGSQIEKIEL</sequence>
<dbReference type="RefSeq" id="WP_202335901.1">
    <property type="nucleotide sequence ID" value="NZ_CP068439.1"/>
</dbReference>
<evidence type="ECO:0000313" key="1">
    <source>
        <dbReference type="EMBL" id="QQX76090.1"/>
    </source>
</evidence>
<name>A0ABX7DQH4_9FLAO</name>
<evidence type="ECO:0000313" key="2">
    <source>
        <dbReference type="Proteomes" id="UP000629420"/>
    </source>
</evidence>
<dbReference type="EMBL" id="CP068439">
    <property type="protein sequence ID" value="QQX76090.1"/>
    <property type="molecule type" value="Genomic_DNA"/>
</dbReference>
<dbReference type="Proteomes" id="UP000629420">
    <property type="component" value="Chromosome"/>
</dbReference>